<dbReference type="AlphaFoldDB" id="A0A9P4VAB4"/>
<dbReference type="Gene3D" id="3.40.50.720">
    <property type="entry name" value="NAD(P)-binding Rossmann-like Domain"/>
    <property type="match status" value="1"/>
</dbReference>
<dbReference type="Proteomes" id="UP000799444">
    <property type="component" value="Unassembled WGS sequence"/>
</dbReference>
<dbReference type="InterPro" id="IPR036291">
    <property type="entry name" value="NAD(P)-bd_dom_sf"/>
</dbReference>
<dbReference type="OrthoDB" id="5296at2759"/>
<evidence type="ECO:0000313" key="1">
    <source>
        <dbReference type="EMBL" id="KAF2741465.1"/>
    </source>
</evidence>
<gene>
    <name evidence="1" type="ORF">EJ04DRAFT_507258</name>
</gene>
<reference evidence="1" key="1">
    <citation type="journal article" date="2020" name="Stud. Mycol.">
        <title>101 Dothideomycetes genomes: a test case for predicting lifestyles and emergence of pathogens.</title>
        <authorList>
            <person name="Haridas S."/>
            <person name="Albert R."/>
            <person name="Binder M."/>
            <person name="Bloem J."/>
            <person name="Labutti K."/>
            <person name="Salamov A."/>
            <person name="Andreopoulos B."/>
            <person name="Baker S."/>
            <person name="Barry K."/>
            <person name="Bills G."/>
            <person name="Bluhm B."/>
            <person name="Cannon C."/>
            <person name="Castanera R."/>
            <person name="Culley D."/>
            <person name="Daum C."/>
            <person name="Ezra D."/>
            <person name="Gonzalez J."/>
            <person name="Henrissat B."/>
            <person name="Kuo A."/>
            <person name="Liang C."/>
            <person name="Lipzen A."/>
            <person name="Lutzoni F."/>
            <person name="Magnuson J."/>
            <person name="Mondo S."/>
            <person name="Nolan M."/>
            <person name="Ohm R."/>
            <person name="Pangilinan J."/>
            <person name="Park H.-J."/>
            <person name="Ramirez L."/>
            <person name="Alfaro M."/>
            <person name="Sun H."/>
            <person name="Tritt A."/>
            <person name="Yoshinaga Y."/>
            <person name="Zwiers L.-H."/>
            <person name="Turgeon B."/>
            <person name="Goodwin S."/>
            <person name="Spatafora J."/>
            <person name="Crous P."/>
            <person name="Grigoriev I."/>
        </authorList>
    </citation>
    <scope>NUCLEOTIDE SEQUENCE</scope>
    <source>
        <strain evidence="1">CBS 125425</strain>
    </source>
</reference>
<sequence>MFTVLITGASSGLGLAFLKHYASQPSTRVIALDTSPMSADTATAFPDMQFHQADVTSPALLMLCQTLEVQSISIDLLIHSAGIRGLVSEVVQEKRGDVNAAETYETMNRETMMRTLEINTWGTFNVVKTFLPRLKSASSPSEPAKVVIMSSRMGSMSSNVGGAGYAYRASKAGLNAVVKSFSIDVPEVAFLLLHPGRVETGLVEWKEEGAMSLEESLRDCLKVINGLEKADSGGFVDRFGETIGW</sequence>
<dbReference type="PANTHER" id="PTHR45458:SF1">
    <property type="entry name" value="SHORT CHAIN DEHYDROGENASE"/>
    <property type="match status" value="1"/>
</dbReference>
<comment type="caution">
    <text evidence="1">The sequence shown here is derived from an EMBL/GenBank/DDBJ whole genome shotgun (WGS) entry which is preliminary data.</text>
</comment>
<accession>A0A9P4VAB4</accession>
<evidence type="ECO:0000313" key="2">
    <source>
        <dbReference type="Proteomes" id="UP000799444"/>
    </source>
</evidence>
<keyword evidence="2" id="KW-1185">Reference proteome</keyword>
<name>A0A9P4VAB4_9PLEO</name>
<organism evidence="1 2">
    <name type="scientific">Polyplosphaeria fusca</name>
    <dbReference type="NCBI Taxonomy" id="682080"/>
    <lineage>
        <taxon>Eukaryota</taxon>
        <taxon>Fungi</taxon>
        <taxon>Dikarya</taxon>
        <taxon>Ascomycota</taxon>
        <taxon>Pezizomycotina</taxon>
        <taxon>Dothideomycetes</taxon>
        <taxon>Pleosporomycetidae</taxon>
        <taxon>Pleosporales</taxon>
        <taxon>Tetraplosphaeriaceae</taxon>
        <taxon>Polyplosphaeria</taxon>
    </lineage>
</organism>
<dbReference type="InterPro" id="IPR052184">
    <property type="entry name" value="SDR_enzymes"/>
</dbReference>
<dbReference type="EMBL" id="ML996097">
    <property type="protein sequence ID" value="KAF2741465.1"/>
    <property type="molecule type" value="Genomic_DNA"/>
</dbReference>
<dbReference type="InterPro" id="IPR002347">
    <property type="entry name" value="SDR_fam"/>
</dbReference>
<protein>
    <submittedName>
        <fullName evidence="1">NAD(P)-binding protein</fullName>
    </submittedName>
</protein>
<dbReference type="PRINTS" id="PR00081">
    <property type="entry name" value="GDHRDH"/>
</dbReference>
<dbReference type="SUPFAM" id="SSF51735">
    <property type="entry name" value="NAD(P)-binding Rossmann-fold domains"/>
    <property type="match status" value="1"/>
</dbReference>
<dbReference type="Pfam" id="PF00106">
    <property type="entry name" value="adh_short"/>
    <property type="match status" value="1"/>
</dbReference>
<dbReference type="GO" id="GO:0016616">
    <property type="term" value="F:oxidoreductase activity, acting on the CH-OH group of donors, NAD or NADP as acceptor"/>
    <property type="evidence" value="ECO:0007669"/>
    <property type="project" value="TreeGrafter"/>
</dbReference>
<dbReference type="PANTHER" id="PTHR45458">
    <property type="entry name" value="SHORT-CHAIN DEHYDROGENASE/REDUCTASE SDR"/>
    <property type="match status" value="1"/>
</dbReference>
<proteinExistence type="predicted"/>